<name>A0A0F9L565_9ZZZZ</name>
<feature type="non-terminal residue" evidence="2">
    <location>
        <position position="1"/>
    </location>
</feature>
<protein>
    <recommendedName>
        <fullName evidence="1">Glycosyl transferase family 1 domain-containing protein</fullName>
    </recommendedName>
</protein>
<dbReference type="PANTHER" id="PTHR45947">
    <property type="entry name" value="SULFOQUINOVOSYL TRANSFERASE SQD2"/>
    <property type="match status" value="1"/>
</dbReference>
<dbReference type="Gene3D" id="3.40.50.2000">
    <property type="entry name" value="Glycogen Phosphorylase B"/>
    <property type="match status" value="2"/>
</dbReference>
<dbReference type="EMBL" id="LAZR01011960">
    <property type="protein sequence ID" value="KKM50667.1"/>
    <property type="molecule type" value="Genomic_DNA"/>
</dbReference>
<reference evidence="2" key="1">
    <citation type="journal article" date="2015" name="Nature">
        <title>Complex archaea that bridge the gap between prokaryotes and eukaryotes.</title>
        <authorList>
            <person name="Spang A."/>
            <person name="Saw J.H."/>
            <person name="Jorgensen S.L."/>
            <person name="Zaremba-Niedzwiedzka K."/>
            <person name="Martijn J."/>
            <person name="Lind A.E."/>
            <person name="van Eijk R."/>
            <person name="Schleper C."/>
            <person name="Guy L."/>
            <person name="Ettema T.J."/>
        </authorList>
    </citation>
    <scope>NUCLEOTIDE SEQUENCE</scope>
</reference>
<evidence type="ECO:0000313" key="2">
    <source>
        <dbReference type="EMBL" id="KKM50667.1"/>
    </source>
</evidence>
<dbReference type="Pfam" id="PF00534">
    <property type="entry name" value="Glycos_transf_1"/>
    <property type="match status" value="1"/>
</dbReference>
<dbReference type="SUPFAM" id="SSF53756">
    <property type="entry name" value="UDP-Glycosyltransferase/glycogen phosphorylase"/>
    <property type="match status" value="1"/>
</dbReference>
<comment type="caution">
    <text evidence="2">The sequence shown here is derived from an EMBL/GenBank/DDBJ whole genome shotgun (WGS) entry which is preliminary data.</text>
</comment>
<organism evidence="2">
    <name type="scientific">marine sediment metagenome</name>
    <dbReference type="NCBI Taxonomy" id="412755"/>
    <lineage>
        <taxon>unclassified sequences</taxon>
        <taxon>metagenomes</taxon>
        <taxon>ecological metagenomes</taxon>
    </lineage>
</organism>
<dbReference type="InterPro" id="IPR050194">
    <property type="entry name" value="Glycosyltransferase_grp1"/>
</dbReference>
<sequence>EHYSLVTYQAIRLAKKYNIKSLFVSLQNIYKKYLLPFSWIEGYNLRNTDYAIAVSEEIQDVLVRKGFTNEKISIIPYGIDPLLFRKIESTKLRSRLRLEAFTIGYIGRFIIEKGVMDLLQAVSQIDNNFSLLMVGDGRLKYKIKAEGRRLGILERIRILDSIPSSQVPHYINCMDCLVLPSRTTRKWKEQFGRVLIEAMSCEVPVVGSGSGEIPNVIGDSGLVFKEGDIGDLSSKLKLLMNNIDLRMELAKKGRQRVLNNFTQEKVARETYKVYKKIMC</sequence>
<feature type="domain" description="Glycosyl transferase family 1" evidence="1">
    <location>
        <begin position="96"/>
        <end position="256"/>
    </location>
</feature>
<dbReference type="InterPro" id="IPR001296">
    <property type="entry name" value="Glyco_trans_1"/>
</dbReference>
<accession>A0A0F9L565</accession>
<dbReference type="PANTHER" id="PTHR45947:SF3">
    <property type="entry name" value="SULFOQUINOVOSYL TRANSFERASE SQD2"/>
    <property type="match status" value="1"/>
</dbReference>
<proteinExistence type="predicted"/>
<dbReference type="AlphaFoldDB" id="A0A0F9L565"/>
<evidence type="ECO:0000259" key="1">
    <source>
        <dbReference type="Pfam" id="PF00534"/>
    </source>
</evidence>
<gene>
    <name evidence="2" type="ORF">LCGC14_1555940</name>
</gene>
<dbReference type="GO" id="GO:0016757">
    <property type="term" value="F:glycosyltransferase activity"/>
    <property type="evidence" value="ECO:0007669"/>
    <property type="project" value="InterPro"/>
</dbReference>